<dbReference type="PANTHER" id="PTHR32387:SF0">
    <property type="entry name" value="PROTEIN NO VEIN"/>
    <property type="match status" value="1"/>
</dbReference>
<comment type="caution">
    <text evidence="2">The sequence shown here is derived from an EMBL/GenBank/DDBJ whole genome shotgun (WGS) entry which is preliminary data.</text>
</comment>
<sequence length="114" mass="13312">MGKYDNAVVRWVNEDTETGLPYDIVIEENERIREYVEVKATRYENKAWFAISMREWQFAVDKGDALSIAHVVLSSKNVARITMYKNPLKLCLLGKLRLAMMMPRQQKGSYDMPH</sequence>
<evidence type="ECO:0000313" key="2">
    <source>
        <dbReference type="EMBL" id="GMH20283.1"/>
    </source>
</evidence>
<dbReference type="EMBL" id="BSYO01000021">
    <property type="protein sequence ID" value="GMH20283.1"/>
    <property type="molecule type" value="Genomic_DNA"/>
</dbReference>
<dbReference type="PANTHER" id="PTHR32387">
    <property type="entry name" value="WU:FJ29H11"/>
    <property type="match status" value="1"/>
</dbReference>
<dbReference type="InterPro" id="IPR052957">
    <property type="entry name" value="Auxin_embryo_med"/>
</dbReference>
<reference evidence="2" key="1">
    <citation type="submission" date="2023-05" db="EMBL/GenBank/DDBJ databases">
        <title>Nepenthes gracilis genome sequencing.</title>
        <authorList>
            <person name="Fukushima K."/>
        </authorList>
    </citation>
    <scope>NUCLEOTIDE SEQUENCE</scope>
    <source>
        <strain evidence="2">SING2019-196</strain>
    </source>
</reference>
<dbReference type="AlphaFoldDB" id="A0AAD3SY37"/>
<dbReference type="InterPro" id="IPR024975">
    <property type="entry name" value="NOV_C"/>
</dbReference>
<dbReference type="Proteomes" id="UP001279734">
    <property type="component" value="Unassembled WGS sequence"/>
</dbReference>
<proteinExistence type="predicted"/>
<evidence type="ECO:0000313" key="3">
    <source>
        <dbReference type="Proteomes" id="UP001279734"/>
    </source>
</evidence>
<evidence type="ECO:0000259" key="1">
    <source>
        <dbReference type="Pfam" id="PF13020"/>
    </source>
</evidence>
<dbReference type="GO" id="GO:0009793">
    <property type="term" value="P:embryo development ending in seed dormancy"/>
    <property type="evidence" value="ECO:0007669"/>
    <property type="project" value="TreeGrafter"/>
</dbReference>
<feature type="domain" description="Protein NO VEIN C-terminal" evidence="1">
    <location>
        <begin position="4"/>
        <end position="77"/>
    </location>
</feature>
<name>A0AAD3SY37_NEPGR</name>
<dbReference type="Pfam" id="PF13020">
    <property type="entry name" value="NOV_C"/>
    <property type="match status" value="1"/>
</dbReference>
<organism evidence="2 3">
    <name type="scientific">Nepenthes gracilis</name>
    <name type="common">Slender pitcher plant</name>
    <dbReference type="NCBI Taxonomy" id="150966"/>
    <lineage>
        <taxon>Eukaryota</taxon>
        <taxon>Viridiplantae</taxon>
        <taxon>Streptophyta</taxon>
        <taxon>Embryophyta</taxon>
        <taxon>Tracheophyta</taxon>
        <taxon>Spermatophyta</taxon>
        <taxon>Magnoliopsida</taxon>
        <taxon>eudicotyledons</taxon>
        <taxon>Gunneridae</taxon>
        <taxon>Pentapetalae</taxon>
        <taxon>Caryophyllales</taxon>
        <taxon>Nepenthaceae</taxon>
        <taxon>Nepenthes</taxon>
    </lineage>
</organism>
<dbReference type="GO" id="GO:0005634">
    <property type="term" value="C:nucleus"/>
    <property type="evidence" value="ECO:0007669"/>
    <property type="project" value="TreeGrafter"/>
</dbReference>
<gene>
    <name evidence="2" type="ORF">Nepgr_022124</name>
</gene>
<protein>
    <recommendedName>
        <fullName evidence="1">Protein NO VEIN C-terminal domain-containing protein</fullName>
    </recommendedName>
</protein>
<accession>A0AAD3SY37</accession>
<dbReference type="GO" id="GO:0010305">
    <property type="term" value="P:leaf vascular tissue pattern formation"/>
    <property type="evidence" value="ECO:0007669"/>
    <property type="project" value="TreeGrafter"/>
</dbReference>
<dbReference type="GO" id="GO:0048364">
    <property type="term" value="P:root development"/>
    <property type="evidence" value="ECO:0007669"/>
    <property type="project" value="TreeGrafter"/>
</dbReference>
<keyword evidence="3" id="KW-1185">Reference proteome</keyword>